<name>A0A8C5N6W8_GOUWI</name>
<comment type="subcellular location">
    <subcellularLocation>
        <location evidence="1">Cell membrane</location>
        <topology evidence="1">Multi-pass membrane protein</topology>
    </subcellularLocation>
</comment>
<dbReference type="PANTHER" id="PTHR24249:SF381">
    <property type="entry name" value="TRACE AMINE ASSOCIATED RECEPTOR 19P-RELATED"/>
    <property type="match status" value="1"/>
</dbReference>
<evidence type="ECO:0000256" key="10">
    <source>
        <dbReference type="SAM" id="Phobius"/>
    </source>
</evidence>
<organism evidence="12 13">
    <name type="scientific">Gouania willdenowi</name>
    <name type="common">Blunt-snouted clingfish</name>
    <name type="synonym">Lepadogaster willdenowi</name>
    <dbReference type="NCBI Taxonomy" id="441366"/>
    <lineage>
        <taxon>Eukaryota</taxon>
        <taxon>Metazoa</taxon>
        <taxon>Chordata</taxon>
        <taxon>Craniata</taxon>
        <taxon>Vertebrata</taxon>
        <taxon>Euteleostomi</taxon>
        <taxon>Actinopterygii</taxon>
        <taxon>Neopterygii</taxon>
        <taxon>Teleostei</taxon>
        <taxon>Neoteleostei</taxon>
        <taxon>Acanthomorphata</taxon>
        <taxon>Ovalentaria</taxon>
        <taxon>Blenniimorphae</taxon>
        <taxon>Blenniiformes</taxon>
        <taxon>Gobiesocoidei</taxon>
        <taxon>Gobiesocidae</taxon>
        <taxon>Gobiesocinae</taxon>
        <taxon>Gouania</taxon>
    </lineage>
</organism>
<evidence type="ECO:0000256" key="4">
    <source>
        <dbReference type="ARBA" id="ARBA00022989"/>
    </source>
</evidence>
<keyword evidence="8 9" id="KW-0807">Transducer</keyword>
<dbReference type="GO" id="GO:0005886">
    <property type="term" value="C:plasma membrane"/>
    <property type="evidence" value="ECO:0007669"/>
    <property type="project" value="UniProtKB-SubCell"/>
</dbReference>
<reference evidence="12" key="1">
    <citation type="submission" date="2025-08" db="UniProtKB">
        <authorList>
            <consortium name="Ensembl"/>
        </authorList>
    </citation>
    <scope>IDENTIFICATION</scope>
</reference>
<proteinExistence type="inferred from homology"/>
<dbReference type="AlphaFoldDB" id="A0A8C5N6W8"/>
<feature type="transmembrane region" description="Helical" evidence="10">
    <location>
        <begin position="148"/>
        <end position="168"/>
    </location>
</feature>
<evidence type="ECO:0000256" key="7">
    <source>
        <dbReference type="ARBA" id="ARBA00023170"/>
    </source>
</evidence>
<dbReference type="Pfam" id="PF00001">
    <property type="entry name" value="7tm_1"/>
    <property type="match status" value="1"/>
</dbReference>
<dbReference type="InterPro" id="IPR050569">
    <property type="entry name" value="TAAR"/>
</dbReference>
<keyword evidence="4 10" id="KW-1133">Transmembrane helix</keyword>
<evidence type="ECO:0000256" key="5">
    <source>
        <dbReference type="ARBA" id="ARBA00023040"/>
    </source>
</evidence>
<feature type="domain" description="G-protein coupled receptors family 1 profile" evidence="11">
    <location>
        <begin position="50"/>
        <end position="252"/>
    </location>
</feature>
<evidence type="ECO:0000256" key="6">
    <source>
        <dbReference type="ARBA" id="ARBA00023136"/>
    </source>
</evidence>
<dbReference type="PROSITE" id="PS50262">
    <property type="entry name" value="G_PROTEIN_RECEP_F1_2"/>
    <property type="match status" value="1"/>
</dbReference>
<comment type="similarity">
    <text evidence="9">Belongs to the G-protein coupled receptor 1 family.</text>
</comment>
<dbReference type="Ensembl" id="ENSGWIT00000036346.1">
    <property type="protein sequence ID" value="ENSGWIP00000033385.1"/>
    <property type="gene ID" value="ENSGWIG00000017195.1"/>
</dbReference>
<dbReference type="InterPro" id="IPR017452">
    <property type="entry name" value="GPCR_Rhodpsn_7TM"/>
</dbReference>
<protein>
    <recommendedName>
        <fullName evidence="11">G-protein coupled receptors family 1 profile domain-containing protein</fullName>
    </recommendedName>
</protein>
<feature type="transmembrane region" description="Helical" evidence="10">
    <location>
        <begin position="105"/>
        <end position="127"/>
    </location>
</feature>
<feature type="transmembrane region" description="Helical" evidence="10">
    <location>
        <begin position="35"/>
        <end position="58"/>
    </location>
</feature>
<dbReference type="PANTHER" id="PTHR24249">
    <property type="entry name" value="HISTAMINE RECEPTOR-RELATED G-PROTEIN COUPLED RECEPTOR"/>
    <property type="match status" value="1"/>
</dbReference>
<keyword evidence="2" id="KW-1003">Cell membrane</keyword>
<sequence length="275" mass="30968">ENKYNPNKWRMSHRCSASLIFLLCLQHSYERIINIILLLFSALMLIVVSYNDISVFLSISSRKLHTPTNFLLLSLAVSDFSVGFVWVFIIFLIDGCWFLGADLCVFNAALGFVSTSASVGTVVLISVDRYVAVCDPMHYQTKVTKNRAKICIVLCWVGSTIFHCLRLNNIVEKPGEFDSCTGECTIYIHPVAEIMNVVLSFFIPISIIVVLYVRVFMVAVSQAQAMRSHVTVVTLQSSLKVNRSELKAARALGQVDFCRVQQMIEMTKHTCFICE</sequence>
<keyword evidence="13" id="KW-1185">Reference proteome</keyword>
<evidence type="ECO:0000259" key="11">
    <source>
        <dbReference type="PROSITE" id="PS50262"/>
    </source>
</evidence>
<evidence type="ECO:0000256" key="2">
    <source>
        <dbReference type="ARBA" id="ARBA00022475"/>
    </source>
</evidence>
<dbReference type="Proteomes" id="UP000694680">
    <property type="component" value="Unassembled WGS sequence"/>
</dbReference>
<dbReference type="InterPro" id="IPR000276">
    <property type="entry name" value="GPCR_Rhodpsn"/>
</dbReference>
<dbReference type="PRINTS" id="PR00237">
    <property type="entry name" value="GPCRRHODOPSN"/>
</dbReference>
<evidence type="ECO:0000256" key="9">
    <source>
        <dbReference type="RuleBase" id="RU000688"/>
    </source>
</evidence>
<keyword evidence="3 9" id="KW-0812">Transmembrane</keyword>
<dbReference type="SUPFAM" id="SSF81321">
    <property type="entry name" value="Family A G protein-coupled receptor-like"/>
    <property type="match status" value="1"/>
</dbReference>
<dbReference type="PROSITE" id="PS00237">
    <property type="entry name" value="G_PROTEIN_RECEP_F1_1"/>
    <property type="match status" value="1"/>
</dbReference>
<evidence type="ECO:0000256" key="8">
    <source>
        <dbReference type="ARBA" id="ARBA00023224"/>
    </source>
</evidence>
<evidence type="ECO:0000313" key="13">
    <source>
        <dbReference type="Proteomes" id="UP000694680"/>
    </source>
</evidence>
<evidence type="ECO:0000313" key="12">
    <source>
        <dbReference type="Ensembl" id="ENSGWIP00000033385.1"/>
    </source>
</evidence>
<feature type="transmembrane region" description="Helical" evidence="10">
    <location>
        <begin position="70"/>
        <end position="93"/>
    </location>
</feature>
<reference evidence="12" key="2">
    <citation type="submission" date="2025-09" db="UniProtKB">
        <authorList>
            <consortium name="Ensembl"/>
        </authorList>
    </citation>
    <scope>IDENTIFICATION</scope>
</reference>
<evidence type="ECO:0000256" key="3">
    <source>
        <dbReference type="ARBA" id="ARBA00022692"/>
    </source>
</evidence>
<dbReference type="GO" id="GO:0001594">
    <property type="term" value="F:trace-amine receptor activity"/>
    <property type="evidence" value="ECO:0007669"/>
    <property type="project" value="TreeGrafter"/>
</dbReference>
<keyword evidence="7 9" id="KW-0675">Receptor</keyword>
<accession>A0A8C5N6W8</accession>
<feature type="transmembrane region" description="Helical" evidence="10">
    <location>
        <begin position="197"/>
        <end position="220"/>
    </location>
</feature>
<keyword evidence="5 9" id="KW-0297">G-protein coupled receptor</keyword>
<dbReference type="Gene3D" id="1.20.1070.10">
    <property type="entry name" value="Rhodopsin 7-helix transmembrane proteins"/>
    <property type="match status" value="1"/>
</dbReference>
<keyword evidence="6 10" id="KW-0472">Membrane</keyword>
<evidence type="ECO:0000256" key="1">
    <source>
        <dbReference type="ARBA" id="ARBA00004651"/>
    </source>
</evidence>